<dbReference type="Pfam" id="PF05943">
    <property type="entry name" value="VipB"/>
    <property type="match status" value="1"/>
</dbReference>
<evidence type="ECO:0000313" key="3">
    <source>
        <dbReference type="EMBL" id="SFV04714.1"/>
    </source>
</evidence>
<keyword evidence="4" id="KW-1185">Reference proteome</keyword>
<dbReference type="AlphaFoldDB" id="A0A1I7L5D0"/>
<evidence type="ECO:0000259" key="2">
    <source>
        <dbReference type="Pfam" id="PF05943"/>
    </source>
</evidence>
<proteinExistence type="predicted"/>
<evidence type="ECO:0000256" key="1">
    <source>
        <dbReference type="SAM" id="MobiDB-lite"/>
    </source>
</evidence>
<evidence type="ECO:0000313" key="4">
    <source>
        <dbReference type="Proteomes" id="UP000199391"/>
    </source>
</evidence>
<dbReference type="InterPro" id="IPR010269">
    <property type="entry name" value="T6SS_TssC-like"/>
</dbReference>
<feature type="region of interest" description="Disordered" evidence="1">
    <location>
        <begin position="124"/>
        <end position="145"/>
    </location>
</feature>
<dbReference type="RefSeq" id="WP_177307419.1">
    <property type="nucleotide sequence ID" value="NZ_FPBO01000023.1"/>
</dbReference>
<dbReference type="Proteomes" id="UP000199391">
    <property type="component" value="Unassembled WGS sequence"/>
</dbReference>
<gene>
    <name evidence="3" type="ORF">SAMN05216552_102337</name>
</gene>
<accession>A0A1I7L5D0</accession>
<dbReference type="STRING" id="1035707.SAMN05216552_102337"/>
<feature type="domain" description="TssC1 N-terminal" evidence="2">
    <location>
        <begin position="192"/>
        <end position="477"/>
    </location>
</feature>
<reference evidence="4" key="1">
    <citation type="submission" date="2016-10" db="EMBL/GenBank/DDBJ databases">
        <authorList>
            <person name="Varghese N."/>
            <person name="Submissions S."/>
        </authorList>
    </citation>
    <scope>NUCLEOTIDE SEQUENCE [LARGE SCALE GENOMIC DNA]</scope>
    <source>
        <strain evidence="4">CGMCC 1.11014</strain>
    </source>
</reference>
<organism evidence="3 4">
    <name type="scientific">Pseudoduganella namucuonensis</name>
    <dbReference type="NCBI Taxonomy" id="1035707"/>
    <lineage>
        <taxon>Bacteria</taxon>
        <taxon>Pseudomonadati</taxon>
        <taxon>Pseudomonadota</taxon>
        <taxon>Betaproteobacteria</taxon>
        <taxon>Burkholderiales</taxon>
        <taxon>Oxalobacteraceae</taxon>
        <taxon>Telluria group</taxon>
        <taxon>Pseudoduganella</taxon>
    </lineage>
</organism>
<dbReference type="InterPro" id="IPR008312">
    <property type="entry name" value="T6SS_TssB1"/>
</dbReference>
<dbReference type="PANTHER" id="PTHR35565:SF1">
    <property type="entry name" value="TYPE VI SECRETION SYSTEM CONTRACTILE SHEATH LARGE SUBUNIT"/>
    <property type="match status" value="1"/>
</dbReference>
<dbReference type="InterPro" id="IPR044031">
    <property type="entry name" value="TssC1_N"/>
</dbReference>
<protein>
    <submittedName>
        <fullName evidence="3">Type VI secretion protein, EvpB/VC_A0108 family/type VI secretion protein, VC_A0107 family</fullName>
    </submittedName>
</protein>
<dbReference type="EMBL" id="FPBO01000023">
    <property type="protein sequence ID" value="SFV04714.1"/>
    <property type="molecule type" value="Genomic_DNA"/>
</dbReference>
<name>A0A1I7L5D0_9BURK</name>
<dbReference type="PANTHER" id="PTHR35565">
    <property type="entry name" value="CYTOPLASMIC PROTEIN-RELATED"/>
    <property type="match status" value="1"/>
</dbReference>
<sequence length="490" mass="51898">MAASLIFELNFATQGAQRPAEPGQPMRILVLGDFSGGAAARPALGQRPARRLDIDNFNALMAQLAPSMSLALEGATHTFQFRELDDFHPDQLYLKSDAFADLRGQRQRLKNPATFAAAAAQLRPADGVPPAPSSPPAAQASSGAAGGDNPFASLLGGVVGTAAAPAAAPIDQLVRKLVGAMPAGPDPRQADYVAAVDAVIAERMNAVLHAPAFQALEAAWRGLHMLVTGLELEESLQLHILDATKAELRADALALRRVLVEQPRSSADAAPWSLICGDYSFDGGEDDVRLLSVLGAVAAEARAPFIGAASASLLGATSLAEQPDAADWAPADAESSARWQALRASRQAAWLGLALPRVLLRLPYGKATDRVDQFDYEEAGPAHRHEDYLWGHASLACALLLGRAFQDSAWGMSASDVVDLGDLPAHTVRRDGEAHMQACAEAYLSERAGDAILRRGLMPLLSFRNRNAVRLLRSQSIATPPQALAGAWEY</sequence>
<dbReference type="Pfam" id="PF05591">
    <property type="entry name" value="T6SS_VipA"/>
    <property type="match status" value="1"/>
</dbReference>